<dbReference type="Proteomes" id="UP000054908">
    <property type="component" value="Unassembled WGS sequence"/>
</dbReference>
<accession>A0A0W0WG42</accession>
<dbReference type="Pfam" id="PF19295">
    <property type="entry name" value="SufBD_N"/>
    <property type="match status" value="1"/>
</dbReference>
<protein>
    <submittedName>
        <fullName evidence="4">ABC transporter permease</fullName>
    </submittedName>
</protein>
<gene>
    <name evidence="4" type="ORF">Lmac_0370</name>
</gene>
<dbReference type="PANTHER" id="PTHR43575">
    <property type="entry name" value="PROTEIN ABCI7, CHLOROPLASTIC"/>
    <property type="match status" value="1"/>
</dbReference>
<sequence length="420" mass="46976">MSEVIEFYQQQAKAAFSTIPWLAKLQEQGLIELQRCGFPTRHQEDWKYTLVDSLLQQRFTQQALNQPARAKTEIKLPLNGCVTVQNGQVFTENNDDLPAGVLIESLTCALEHHADIIKPYLGQALHHEHGFQALNTAMLRCGVVIYLPAGVTIDQPIVLSHWQDQANQVIHNRYLIIAEQGSQATIVEDYSGAEACPYFTNTVTEIFTAKNARVVHYKIQREAKSAYHIGHLSVNQSGGSQFESHSLSLGGKLVRSDLSLHLQEEQARCLLNGIYVPTEGQHVDHHTTVYHQMPHCQSKQDYKGILMGHSRAIFNGKVIVAKDAQHSCANQQNKNLLLSAQAEIDTKPQLEIFADDVICTHGATVGQLDEEALFYLATRGIDRREASSYLIHAFAAENLRLVPNRILADWMATLLNEQLG</sequence>
<organism evidence="4 5">
    <name type="scientific">Legionella maceachernii</name>
    <dbReference type="NCBI Taxonomy" id="466"/>
    <lineage>
        <taxon>Bacteria</taxon>
        <taxon>Pseudomonadati</taxon>
        <taxon>Pseudomonadota</taxon>
        <taxon>Gammaproteobacteria</taxon>
        <taxon>Legionellales</taxon>
        <taxon>Legionellaceae</taxon>
        <taxon>Legionella</taxon>
    </lineage>
</organism>
<dbReference type="AlphaFoldDB" id="A0A0W0WG42"/>
<dbReference type="PATRIC" id="fig|466.6.peg.395"/>
<proteinExistence type="inferred from homology"/>
<dbReference type="InterPro" id="IPR000825">
    <property type="entry name" value="SUF_FeS_clus_asmbl_SufBD_core"/>
</dbReference>
<dbReference type="InterPro" id="IPR011542">
    <property type="entry name" value="SUF_FeS_clus_asmbl_SufD"/>
</dbReference>
<reference evidence="4 5" key="1">
    <citation type="submission" date="2015-11" db="EMBL/GenBank/DDBJ databases">
        <title>Genomic analysis of 38 Legionella species identifies large and diverse effector repertoires.</title>
        <authorList>
            <person name="Burstein D."/>
            <person name="Amaro F."/>
            <person name="Zusman T."/>
            <person name="Lifshitz Z."/>
            <person name="Cohen O."/>
            <person name="Gilbert J.A."/>
            <person name="Pupko T."/>
            <person name="Shuman H.A."/>
            <person name="Segal G."/>
        </authorList>
    </citation>
    <scope>NUCLEOTIDE SEQUENCE [LARGE SCALE GENOMIC DNA]</scope>
    <source>
        <strain evidence="4 5">PX-1-G2-E2</strain>
    </source>
</reference>
<evidence type="ECO:0000259" key="3">
    <source>
        <dbReference type="Pfam" id="PF19295"/>
    </source>
</evidence>
<comment type="caution">
    <text evidence="4">The sequence shown here is derived from an EMBL/GenBank/DDBJ whole genome shotgun (WGS) entry which is preliminary data.</text>
</comment>
<dbReference type="NCBIfam" id="TIGR01981">
    <property type="entry name" value="sufD"/>
    <property type="match status" value="1"/>
</dbReference>
<comment type="similarity">
    <text evidence="1">Belongs to the iron-sulfur cluster assembly SufBD family.</text>
</comment>
<evidence type="ECO:0000256" key="1">
    <source>
        <dbReference type="ARBA" id="ARBA00043967"/>
    </source>
</evidence>
<dbReference type="Pfam" id="PF01458">
    <property type="entry name" value="SUFBD_core"/>
    <property type="match status" value="1"/>
</dbReference>
<name>A0A0W0WG42_9GAMM</name>
<dbReference type="PANTHER" id="PTHR43575:SF1">
    <property type="entry name" value="PROTEIN ABCI7, CHLOROPLASTIC"/>
    <property type="match status" value="1"/>
</dbReference>
<evidence type="ECO:0000259" key="2">
    <source>
        <dbReference type="Pfam" id="PF01458"/>
    </source>
</evidence>
<dbReference type="InterPro" id="IPR055346">
    <property type="entry name" value="Fe-S_cluster_assembly_SufBD"/>
</dbReference>
<dbReference type="STRING" id="466.Lmac_0370"/>
<feature type="domain" description="SUF system FeS cluster assembly SufBD core" evidence="2">
    <location>
        <begin position="163"/>
        <end position="394"/>
    </location>
</feature>
<dbReference type="RefSeq" id="WP_058451197.1">
    <property type="nucleotide sequence ID" value="NZ_CAAAIB010000006.1"/>
</dbReference>
<evidence type="ECO:0000313" key="5">
    <source>
        <dbReference type="Proteomes" id="UP000054908"/>
    </source>
</evidence>
<keyword evidence="5" id="KW-1185">Reference proteome</keyword>
<feature type="domain" description="SUF system FeS cluster assembly SufBD N-terminal" evidence="3">
    <location>
        <begin position="4"/>
        <end position="157"/>
    </location>
</feature>
<evidence type="ECO:0000313" key="4">
    <source>
        <dbReference type="EMBL" id="KTD31316.1"/>
    </source>
</evidence>
<dbReference type="InterPro" id="IPR045595">
    <property type="entry name" value="SufBD_N"/>
</dbReference>
<dbReference type="GO" id="GO:0016226">
    <property type="term" value="P:iron-sulfur cluster assembly"/>
    <property type="evidence" value="ECO:0007669"/>
    <property type="project" value="InterPro"/>
</dbReference>
<dbReference type="EMBL" id="LNYL01000007">
    <property type="protein sequence ID" value="KTD31316.1"/>
    <property type="molecule type" value="Genomic_DNA"/>
</dbReference>
<dbReference type="InterPro" id="IPR037284">
    <property type="entry name" value="SUF_FeS_clus_asmbl_SufBD_sf"/>
</dbReference>
<dbReference type="SUPFAM" id="SSF101960">
    <property type="entry name" value="Stabilizer of iron transporter SufD"/>
    <property type="match status" value="1"/>
</dbReference>
<dbReference type="OrthoDB" id="9768262at2"/>